<name>A0A9N7VFP7_PLEPL</name>
<proteinExistence type="predicted"/>
<sequence length="96" mass="10470">MPLIGTDTGSHYCRFWSGSVMMPPAAAAATRLWMLAVGRERTRPCCPPRCPPALKGMRMGWFMPCAAPDITPPTAFASCCATRRDYGTNTHAETHP</sequence>
<accession>A0A9N7VFP7</accession>
<reference evidence="1" key="1">
    <citation type="submission" date="2020-03" db="EMBL/GenBank/DDBJ databases">
        <authorList>
            <person name="Weist P."/>
        </authorList>
    </citation>
    <scope>NUCLEOTIDE SEQUENCE</scope>
</reference>
<protein>
    <submittedName>
        <fullName evidence="1">Uncharacterized protein</fullName>
    </submittedName>
</protein>
<gene>
    <name evidence="1" type="ORF">PLEPLA_LOCUS36306</name>
</gene>
<evidence type="ECO:0000313" key="1">
    <source>
        <dbReference type="EMBL" id="CAB1448656.1"/>
    </source>
</evidence>
<dbReference type="Proteomes" id="UP001153269">
    <property type="component" value="Unassembled WGS sequence"/>
</dbReference>
<organism evidence="1 2">
    <name type="scientific">Pleuronectes platessa</name>
    <name type="common">European plaice</name>
    <dbReference type="NCBI Taxonomy" id="8262"/>
    <lineage>
        <taxon>Eukaryota</taxon>
        <taxon>Metazoa</taxon>
        <taxon>Chordata</taxon>
        <taxon>Craniata</taxon>
        <taxon>Vertebrata</taxon>
        <taxon>Euteleostomi</taxon>
        <taxon>Actinopterygii</taxon>
        <taxon>Neopterygii</taxon>
        <taxon>Teleostei</taxon>
        <taxon>Neoteleostei</taxon>
        <taxon>Acanthomorphata</taxon>
        <taxon>Carangaria</taxon>
        <taxon>Pleuronectiformes</taxon>
        <taxon>Pleuronectoidei</taxon>
        <taxon>Pleuronectidae</taxon>
        <taxon>Pleuronectes</taxon>
    </lineage>
</organism>
<comment type="caution">
    <text evidence="1">The sequence shown here is derived from an EMBL/GenBank/DDBJ whole genome shotgun (WGS) entry which is preliminary data.</text>
</comment>
<dbReference type="AlphaFoldDB" id="A0A9N7VFP7"/>
<dbReference type="EMBL" id="CADEAL010003985">
    <property type="protein sequence ID" value="CAB1448656.1"/>
    <property type="molecule type" value="Genomic_DNA"/>
</dbReference>
<evidence type="ECO:0000313" key="2">
    <source>
        <dbReference type="Proteomes" id="UP001153269"/>
    </source>
</evidence>
<keyword evidence="2" id="KW-1185">Reference proteome</keyword>